<dbReference type="Gene3D" id="1.10.30.50">
    <property type="match status" value="1"/>
</dbReference>
<dbReference type="InterPro" id="IPR029471">
    <property type="entry name" value="HNH_5"/>
</dbReference>
<gene>
    <name evidence="2" type="ORF">AVDCRST_MAG93-8211</name>
</gene>
<name>A0A6J4MWS4_9CHLR</name>
<dbReference type="EMBL" id="CADCTR010002766">
    <property type="protein sequence ID" value="CAA9368741.1"/>
    <property type="molecule type" value="Genomic_DNA"/>
</dbReference>
<dbReference type="InterPro" id="IPR003615">
    <property type="entry name" value="HNH_nuc"/>
</dbReference>
<sequence>MAPVTNHFKDKVAAPKLRSGDFVVGAFGSELGKLRNGTYGWYWLDRPSEQYSSRPDAIDTRIRALISQGSLIEDPTFSIRNRERISDAAKMLIRERDKDRCQDCGIDVSDGTRRFDHFVPVAFGGTSAIENVHLLCDACNRKKWHIPPWHFYGENWQAWAPGKPRPDVSSL</sequence>
<reference evidence="2" key="1">
    <citation type="submission" date="2020-02" db="EMBL/GenBank/DDBJ databases">
        <authorList>
            <person name="Meier V. D."/>
        </authorList>
    </citation>
    <scope>NUCLEOTIDE SEQUENCE</scope>
    <source>
        <strain evidence="2">AVDCRST_MAG93</strain>
    </source>
</reference>
<organism evidence="2">
    <name type="scientific">uncultured Chloroflexia bacterium</name>
    <dbReference type="NCBI Taxonomy" id="1672391"/>
    <lineage>
        <taxon>Bacteria</taxon>
        <taxon>Bacillati</taxon>
        <taxon>Chloroflexota</taxon>
        <taxon>Chloroflexia</taxon>
        <taxon>environmental samples</taxon>
    </lineage>
</organism>
<feature type="domain" description="HNH nuclease" evidence="1">
    <location>
        <begin position="88"/>
        <end position="141"/>
    </location>
</feature>
<dbReference type="Pfam" id="PF14279">
    <property type="entry name" value="HNH_5"/>
    <property type="match status" value="1"/>
</dbReference>
<dbReference type="SMART" id="SM00507">
    <property type="entry name" value="HNHc"/>
    <property type="match status" value="1"/>
</dbReference>
<dbReference type="AlphaFoldDB" id="A0A6J4MWS4"/>
<protein>
    <recommendedName>
        <fullName evidence="1">HNH nuclease domain-containing protein</fullName>
    </recommendedName>
</protein>
<evidence type="ECO:0000313" key="2">
    <source>
        <dbReference type="EMBL" id="CAA9368741.1"/>
    </source>
</evidence>
<evidence type="ECO:0000259" key="1">
    <source>
        <dbReference type="SMART" id="SM00507"/>
    </source>
</evidence>
<proteinExistence type="predicted"/>
<accession>A0A6J4MWS4</accession>
<dbReference type="CDD" id="cd00085">
    <property type="entry name" value="HNHc"/>
    <property type="match status" value="1"/>
</dbReference>